<dbReference type="AlphaFoldDB" id="A0A1H2Q2Y4"/>
<evidence type="ECO:0000259" key="2">
    <source>
        <dbReference type="Pfam" id="PF08327"/>
    </source>
</evidence>
<comment type="similarity">
    <text evidence="1">Belongs to the AHA1 family.</text>
</comment>
<feature type="domain" description="Activator of Hsp90 ATPase homologue 1/2-like C-terminal" evidence="2">
    <location>
        <begin position="18"/>
        <end position="154"/>
    </location>
</feature>
<organism evidence="3 4">
    <name type="scientific">Marinococcus luteus</name>
    <dbReference type="NCBI Taxonomy" id="1122204"/>
    <lineage>
        <taxon>Bacteria</taxon>
        <taxon>Bacillati</taxon>
        <taxon>Bacillota</taxon>
        <taxon>Bacilli</taxon>
        <taxon>Bacillales</taxon>
        <taxon>Bacillaceae</taxon>
        <taxon>Marinococcus</taxon>
    </lineage>
</organism>
<dbReference type="OrthoDB" id="190358at2"/>
<dbReference type="EMBL" id="FNNC01000001">
    <property type="protein sequence ID" value="SDW01453.1"/>
    <property type="molecule type" value="Genomic_DNA"/>
</dbReference>
<protein>
    <submittedName>
        <fullName evidence="3">Uncharacterized conserved protein YndB, AHSA1/START domain</fullName>
    </submittedName>
</protein>
<sequence length="161" mass="18468">MAKYSRIIAQAGCHIHHAEPAQVYEAWTNPELMKTWMFPSGGEKEADAEADVSEGGAWSIVNESEDEAYRAYGKYLEINPPERIKKTLVRKETGGQDEKITVEINSILNGSQLIVTQDVVFLHHEQLAEKVVEEHLREERLRTEKYWHEMFSLLSKQLTPS</sequence>
<dbReference type="SUPFAM" id="SSF55961">
    <property type="entry name" value="Bet v1-like"/>
    <property type="match status" value="1"/>
</dbReference>
<dbReference type="CDD" id="cd07814">
    <property type="entry name" value="SRPBCC_CalC_Aha1-like"/>
    <property type="match status" value="1"/>
</dbReference>
<dbReference type="Proteomes" id="UP000199488">
    <property type="component" value="Unassembled WGS sequence"/>
</dbReference>
<reference evidence="3 4" key="1">
    <citation type="submission" date="2016-10" db="EMBL/GenBank/DDBJ databases">
        <authorList>
            <person name="de Groot N.N."/>
        </authorList>
    </citation>
    <scope>NUCLEOTIDE SEQUENCE [LARGE SCALE GENOMIC DNA]</scope>
    <source>
        <strain evidence="3 4">DSM 23126</strain>
    </source>
</reference>
<evidence type="ECO:0000256" key="1">
    <source>
        <dbReference type="ARBA" id="ARBA00006817"/>
    </source>
</evidence>
<evidence type="ECO:0000313" key="3">
    <source>
        <dbReference type="EMBL" id="SDW01453.1"/>
    </source>
</evidence>
<dbReference type="Gene3D" id="3.30.530.20">
    <property type="match status" value="1"/>
</dbReference>
<keyword evidence="4" id="KW-1185">Reference proteome</keyword>
<dbReference type="Pfam" id="PF08327">
    <property type="entry name" value="AHSA1"/>
    <property type="match status" value="1"/>
</dbReference>
<dbReference type="STRING" id="1122204.SAMN05421781_0116"/>
<gene>
    <name evidence="3" type="ORF">SAMN05421781_0116</name>
</gene>
<evidence type="ECO:0000313" key="4">
    <source>
        <dbReference type="Proteomes" id="UP000199488"/>
    </source>
</evidence>
<dbReference type="InterPro" id="IPR013538">
    <property type="entry name" value="ASHA1/2-like_C"/>
</dbReference>
<accession>A0A1H2Q2Y4</accession>
<dbReference type="RefSeq" id="WP_091610118.1">
    <property type="nucleotide sequence ID" value="NZ_FNNC01000001.1"/>
</dbReference>
<name>A0A1H2Q2Y4_9BACI</name>
<dbReference type="InterPro" id="IPR023393">
    <property type="entry name" value="START-like_dom_sf"/>
</dbReference>
<proteinExistence type="inferred from homology"/>